<dbReference type="PROSITE" id="PS51257">
    <property type="entry name" value="PROKAR_LIPOPROTEIN"/>
    <property type="match status" value="1"/>
</dbReference>
<feature type="domain" description="Solute-binding protein family 5" evidence="6">
    <location>
        <begin position="96"/>
        <end position="476"/>
    </location>
</feature>
<dbReference type="Gene3D" id="3.10.105.10">
    <property type="entry name" value="Dipeptide-binding Protein, Domain 3"/>
    <property type="match status" value="1"/>
</dbReference>
<dbReference type="Proteomes" id="UP000010845">
    <property type="component" value="Chromosome"/>
</dbReference>
<dbReference type="RefSeq" id="WP_015312220.1">
    <property type="nucleotide sequence ID" value="NC_019970.1"/>
</dbReference>
<dbReference type="InterPro" id="IPR030678">
    <property type="entry name" value="Peptide/Ni-bd"/>
</dbReference>
<dbReference type="KEGG" id="tto:Thethe_02164"/>
<dbReference type="AlphaFoldDB" id="L0ILU1"/>
<comment type="similarity">
    <text evidence="2">Belongs to the bacterial solute-binding protein 5 family.</text>
</comment>
<accession>L0ILU1</accession>
<dbReference type="FunFam" id="3.90.76.10:FF:000001">
    <property type="entry name" value="Oligopeptide ABC transporter substrate-binding protein"/>
    <property type="match status" value="1"/>
</dbReference>
<dbReference type="GO" id="GO:0015833">
    <property type="term" value="P:peptide transport"/>
    <property type="evidence" value="ECO:0007669"/>
    <property type="project" value="TreeGrafter"/>
</dbReference>
<evidence type="ECO:0000256" key="2">
    <source>
        <dbReference type="ARBA" id="ARBA00005695"/>
    </source>
</evidence>
<dbReference type="Gene3D" id="3.40.190.10">
    <property type="entry name" value="Periplasmic binding protein-like II"/>
    <property type="match status" value="1"/>
</dbReference>
<comment type="subcellular location">
    <subcellularLocation>
        <location evidence="1">Cell envelope</location>
    </subcellularLocation>
</comment>
<evidence type="ECO:0000256" key="5">
    <source>
        <dbReference type="SAM" id="SignalP"/>
    </source>
</evidence>
<keyword evidence="3" id="KW-0813">Transport</keyword>
<feature type="signal peptide" evidence="5">
    <location>
        <begin position="1"/>
        <end position="22"/>
    </location>
</feature>
<dbReference type="GO" id="GO:0030288">
    <property type="term" value="C:outer membrane-bounded periplasmic space"/>
    <property type="evidence" value="ECO:0007669"/>
    <property type="project" value="UniProtKB-ARBA"/>
</dbReference>
<keyword evidence="4 5" id="KW-0732">Signal</keyword>
<evidence type="ECO:0000256" key="1">
    <source>
        <dbReference type="ARBA" id="ARBA00004196"/>
    </source>
</evidence>
<dbReference type="Gene3D" id="3.90.76.10">
    <property type="entry name" value="Dipeptide-binding Protein, Domain 1"/>
    <property type="match status" value="1"/>
</dbReference>
<evidence type="ECO:0000313" key="8">
    <source>
        <dbReference type="Proteomes" id="UP000010845"/>
    </source>
</evidence>
<dbReference type="GO" id="GO:1904680">
    <property type="term" value="F:peptide transmembrane transporter activity"/>
    <property type="evidence" value="ECO:0007669"/>
    <property type="project" value="TreeGrafter"/>
</dbReference>
<dbReference type="PATRIC" id="fig|698948.3.peg.2147"/>
<dbReference type="Pfam" id="PF00496">
    <property type="entry name" value="SBP_bac_5"/>
    <property type="match status" value="1"/>
</dbReference>
<organism evidence="7 8">
    <name type="scientific">Thermoanaerobacterium thermosaccharolyticum M0795</name>
    <dbReference type="NCBI Taxonomy" id="698948"/>
    <lineage>
        <taxon>Bacteria</taxon>
        <taxon>Bacillati</taxon>
        <taxon>Bacillota</taxon>
        <taxon>Clostridia</taxon>
        <taxon>Thermoanaerobacterales</taxon>
        <taxon>Thermoanaerobacteraceae</taxon>
        <taxon>Thermoanaerobacterium</taxon>
    </lineage>
</organism>
<gene>
    <name evidence="7" type="ORF">Thethe_02164</name>
</gene>
<dbReference type="HOGENOM" id="CLU_017028_0_4_9"/>
<dbReference type="CDD" id="cd08504">
    <property type="entry name" value="PBP2_OppA"/>
    <property type="match status" value="1"/>
</dbReference>
<evidence type="ECO:0000313" key="7">
    <source>
        <dbReference type="EMBL" id="AGB19739.1"/>
    </source>
</evidence>
<dbReference type="PANTHER" id="PTHR30290">
    <property type="entry name" value="PERIPLASMIC BINDING COMPONENT OF ABC TRANSPORTER"/>
    <property type="match status" value="1"/>
</dbReference>
<evidence type="ECO:0000259" key="6">
    <source>
        <dbReference type="Pfam" id="PF00496"/>
    </source>
</evidence>
<sequence>MKRKNWLALLLTLVLALSALLAGCSANNNSGTQSKSNNDTSKQTAKADEQVLNLPFGDEPPNLDPQLATDVLSFDILNEVLDGLTRYDQNNQIKPGSGLAKSWDVSSDGLTYTFHLRDAKWSDGNPITAQDFEYAWKRALDPKLGSQYAYQLYYIKGAEEYNSGKGSADDVAVKALDDKTLQVTLKAPTPQFLGLTSFGTYLPLEKSVYEKYGDKVGSDPDKMVYSGPFIIKTWNHQQNIVLEKNPNYWDKDNVKLQTINLQIMKDDNTIVQSYETGAIDEMGVPSSYMDKYKNTPEFHTKAIATSWYLQFNTKSPIFKNANIRKAFTLALNRQAFVDNVLKNGSIPAESAVPPGIPGYNGEDFRKQAGEGYFKDNDVQAAKDYLQKGLQELGLTKLPTIKFLGDDSSRAKQQDQAIQEMWKTNLGVNVELDNVAFKVRLDMMDKGNYDIVFAGWGADYNDPMTFLDMWQTGNGNNTAFYSNPEYDKLIDEAKVNGDLKQRNDQLIQAEKILMNDMPIGPIFFQARAYVLRPYVKNYLVPTFGPDWELKWTYIEGKNK</sequence>
<dbReference type="PANTHER" id="PTHR30290:SF10">
    <property type="entry name" value="PERIPLASMIC OLIGOPEPTIDE-BINDING PROTEIN-RELATED"/>
    <property type="match status" value="1"/>
</dbReference>
<dbReference type="FunFam" id="3.10.105.10:FF:000001">
    <property type="entry name" value="Oligopeptide ABC transporter, oligopeptide-binding protein"/>
    <property type="match status" value="1"/>
</dbReference>
<dbReference type="EMBL" id="CP003066">
    <property type="protein sequence ID" value="AGB19739.1"/>
    <property type="molecule type" value="Genomic_DNA"/>
</dbReference>
<protein>
    <submittedName>
        <fullName evidence="7">ABC-type oligopeptide transport system, periplasmic component</fullName>
    </submittedName>
</protein>
<feature type="chain" id="PRO_5039724091" evidence="5">
    <location>
        <begin position="23"/>
        <end position="558"/>
    </location>
</feature>
<reference evidence="7 8" key="1">
    <citation type="submission" date="2012-03" db="EMBL/GenBank/DDBJ databases">
        <title>Complete sequence of chromosome of Thermoanaerobacterium thermosaccharolyticum M0795.</title>
        <authorList>
            <consortium name="US DOE Joint Genome Institute"/>
            <person name="Lucas S."/>
            <person name="Han J."/>
            <person name="Lapidus A."/>
            <person name="Cheng J.-F."/>
            <person name="Goodwin L."/>
            <person name="Pitluck S."/>
            <person name="Peters L."/>
            <person name="Teshima H."/>
            <person name="Detter J.C."/>
            <person name="Han C."/>
            <person name="Tapia R."/>
            <person name="Land M."/>
            <person name="Hauser L."/>
            <person name="Kyrpides N."/>
            <person name="Ivanova N."/>
            <person name="Pagani I."/>
            <person name="Feinberg L."/>
            <person name="Folden J."/>
            <person name="Hogsett D."/>
            <person name="Shaw J."/>
            <person name="Woyke T."/>
        </authorList>
    </citation>
    <scope>NUCLEOTIDE SEQUENCE [LARGE SCALE GENOMIC DNA]</scope>
    <source>
        <strain evidence="7 8">M0795</strain>
    </source>
</reference>
<dbReference type="GO" id="GO:0043190">
    <property type="term" value="C:ATP-binding cassette (ABC) transporter complex"/>
    <property type="evidence" value="ECO:0007669"/>
    <property type="project" value="InterPro"/>
</dbReference>
<dbReference type="SUPFAM" id="SSF53850">
    <property type="entry name" value="Periplasmic binding protein-like II"/>
    <property type="match status" value="1"/>
</dbReference>
<dbReference type="PIRSF" id="PIRSF002741">
    <property type="entry name" value="MppA"/>
    <property type="match status" value="1"/>
</dbReference>
<dbReference type="InterPro" id="IPR000914">
    <property type="entry name" value="SBP_5_dom"/>
</dbReference>
<name>L0ILU1_THETR</name>
<proteinExistence type="inferred from homology"/>
<evidence type="ECO:0000256" key="4">
    <source>
        <dbReference type="ARBA" id="ARBA00022729"/>
    </source>
</evidence>
<evidence type="ECO:0000256" key="3">
    <source>
        <dbReference type="ARBA" id="ARBA00022448"/>
    </source>
</evidence>
<dbReference type="InterPro" id="IPR039424">
    <property type="entry name" value="SBP_5"/>
</dbReference>